<dbReference type="AlphaFoldDB" id="A0AAP0EPQ5"/>
<dbReference type="EMBL" id="JBBNAE010000009">
    <property type="protein sequence ID" value="KAK9097405.1"/>
    <property type="molecule type" value="Genomic_DNA"/>
</dbReference>
<gene>
    <name evidence="1" type="ORF">Sjap_022902</name>
</gene>
<reference evidence="1 2" key="1">
    <citation type="submission" date="2024-01" db="EMBL/GenBank/DDBJ databases">
        <title>Genome assemblies of Stephania.</title>
        <authorList>
            <person name="Yang L."/>
        </authorList>
    </citation>
    <scope>NUCLEOTIDE SEQUENCE [LARGE SCALE GENOMIC DNA]</scope>
    <source>
        <strain evidence="1">QJT</strain>
        <tissue evidence="1">Leaf</tissue>
    </source>
</reference>
<dbReference type="Proteomes" id="UP001417504">
    <property type="component" value="Unassembled WGS sequence"/>
</dbReference>
<accession>A0AAP0EPQ5</accession>
<evidence type="ECO:0000313" key="2">
    <source>
        <dbReference type="Proteomes" id="UP001417504"/>
    </source>
</evidence>
<evidence type="ECO:0000313" key="1">
    <source>
        <dbReference type="EMBL" id="KAK9097405.1"/>
    </source>
</evidence>
<name>A0AAP0EPQ5_9MAGN</name>
<dbReference type="PANTHER" id="PTHR33181:SF19">
    <property type="entry name" value="OS04G0658200 PROTEIN"/>
    <property type="match status" value="1"/>
</dbReference>
<comment type="caution">
    <text evidence="1">The sequence shown here is derived from an EMBL/GenBank/DDBJ whole genome shotgun (WGS) entry which is preliminary data.</text>
</comment>
<protein>
    <submittedName>
        <fullName evidence="1">Uncharacterized protein</fullName>
    </submittedName>
</protein>
<dbReference type="PANTHER" id="PTHR33181">
    <property type="entry name" value="OS01G0778500 PROTEIN"/>
    <property type="match status" value="1"/>
</dbReference>
<organism evidence="1 2">
    <name type="scientific">Stephania japonica</name>
    <dbReference type="NCBI Taxonomy" id="461633"/>
    <lineage>
        <taxon>Eukaryota</taxon>
        <taxon>Viridiplantae</taxon>
        <taxon>Streptophyta</taxon>
        <taxon>Embryophyta</taxon>
        <taxon>Tracheophyta</taxon>
        <taxon>Spermatophyta</taxon>
        <taxon>Magnoliopsida</taxon>
        <taxon>Ranunculales</taxon>
        <taxon>Menispermaceae</taxon>
        <taxon>Menispermoideae</taxon>
        <taxon>Cissampelideae</taxon>
        <taxon>Stephania</taxon>
    </lineage>
</organism>
<proteinExistence type="predicted"/>
<keyword evidence="2" id="KW-1185">Reference proteome</keyword>
<sequence>MDLWHKMIFPMRRVWSAVSTRVEARKNGGGLLKLHNDVQTCGYQDVQVMWEMLQRSETELTAQINSSSNSSTPSKRKQRPLWRVFVWSHHRGPTSLKRA</sequence>